<dbReference type="Proteomes" id="UP001499884">
    <property type="component" value="Unassembled WGS sequence"/>
</dbReference>
<proteinExistence type="predicted"/>
<sequence length="124" mass="12889">MAALLAGAGAAVCNTLVTAVIQRAIPTEVLGRVPAFDSLGAFAPGTLGPTPAGPVSTAARADRLLGLGVLWQLPRPGWSWRSRAFDGTARRRRTAARRTASAPLETSGLPAGGRQVWAMSTKRE</sequence>
<protein>
    <recommendedName>
        <fullName evidence="4">Major facilitator superfamily (MFS) profile domain-containing protein</fullName>
    </recommendedName>
</protein>
<evidence type="ECO:0008006" key="4">
    <source>
        <dbReference type="Google" id="ProtNLM"/>
    </source>
</evidence>
<accession>A0ABP7ETF1</accession>
<reference evidence="3" key="1">
    <citation type="journal article" date="2019" name="Int. J. Syst. Evol. Microbiol.">
        <title>The Global Catalogue of Microorganisms (GCM) 10K type strain sequencing project: providing services to taxonomists for standard genome sequencing and annotation.</title>
        <authorList>
            <consortium name="The Broad Institute Genomics Platform"/>
            <consortium name="The Broad Institute Genome Sequencing Center for Infectious Disease"/>
            <person name="Wu L."/>
            <person name="Ma J."/>
        </authorList>
    </citation>
    <scope>NUCLEOTIDE SEQUENCE [LARGE SCALE GENOMIC DNA]</scope>
    <source>
        <strain evidence="3">JCM 30846</strain>
    </source>
</reference>
<keyword evidence="3" id="KW-1185">Reference proteome</keyword>
<dbReference type="EMBL" id="BAABEP010000010">
    <property type="protein sequence ID" value="GAA3723056.1"/>
    <property type="molecule type" value="Genomic_DNA"/>
</dbReference>
<evidence type="ECO:0000313" key="3">
    <source>
        <dbReference type="Proteomes" id="UP001499884"/>
    </source>
</evidence>
<comment type="caution">
    <text evidence="2">The sequence shown here is derived from an EMBL/GenBank/DDBJ whole genome shotgun (WGS) entry which is preliminary data.</text>
</comment>
<organism evidence="2 3">
    <name type="scientific">Streptomyces tremellae</name>
    <dbReference type="NCBI Taxonomy" id="1124239"/>
    <lineage>
        <taxon>Bacteria</taxon>
        <taxon>Bacillati</taxon>
        <taxon>Actinomycetota</taxon>
        <taxon>Actinomycetes</taxon>
        <taxon>Kitasatosporales</taxon>
        <taxon>Streptomycetaceae</taxon>
        <taxon>Streptomyces</taxon>
    </lineage>
</organism>
<evidence type="ECO:0000313" key="2">
    <source>
        <dbReference type="EMBL" id="GAA3723056.1"/>
    </source>
</evidence>
<feature type="region of interest" description="Disordered" evidence="1">
    <location>
        <begin position="89"/>
        <end position="113"/>
    </location>
</feature>
<dbReference type="RefSeq" id="WP_345644453.1">
    <property type="nucleotide sequence ID" value="NZ_BAABEP010000010.1"/>
</dbReference>
<evidence type="ECO:0000256" key="1">
    <source>
        <dbReference type="SAM" id="MobiDB-lite"/>
    </source>
</evidence>
<name>A0ABP7ETF1_9ACTN</name>
<gene>
    <name evidence="2" type="ORF">GCM10023082_21290</name>
</gene>